<dbReference type="Gene3D" id="3.40.50.1100">
    <property type="match status" value="2"/>
</dbReference>
<dbReference type="GO" id="GO:0030170">
    <property type="term" value="F:pyridoxal phosphate binding"/>
    <property type="evidence" value="ECO:0007669"/>
    <property type="project" value="InterPro"/>
</dbReference>
<accession>A0AA90NSL9</accession>
<dbReference type="InterPro" id="IPR000634">
    <property type="entry name" value="Ser/Thr_deHydtase_PyrdxlP-BS"/>
</dbReference>
<sequence length="330" mass="35519">MSPKVLTSPEQLNAIYAQIKPYVRITPLMESAYLSELISGKVLVKPESLQVTGAFKFRGALYRLMQLDKYQKKQGVVAYSSGNFAVGLAHAGRILGISVHLVMPFDAPINKIENARRQGASITLCHDFQPSREEAANEMAAILASQHEYVLLHPFDDLLLIEGQATVGVELQKQLFESGLTCDSMLCPSGGGSLVAGCSLTFSPVINGTEIYAIECLGYDGMNLSLREQVVTRAVGGVSSECDALLALSPGQAAFDIARITAVQGLSVSDSYIKKALRLAFEELHLVLEPSGAIALAAVLAFPEKFHRKTLVVIASGGNVDLNKYKSLVF</sequence>
<evidence type="ECO:0000313" key="6">
    <source>
        <dbReference type="EMBL" id="MDP0587733.1"/>
    </source>
</evidence>
<proteinExistence type="inferred from homology"/>
<evidence type="ECO:0000256" key="4">
    <source>
        <dbReference type="ARBA" id="ARBA00023239"/>
    </source>
</evidence>
<dbReference type="PROSITE" id="PS00165">
    <property type="entry name" value="DEHYDRATASE_SER_THR"/>
    <property type="match status" value="1"/>
</dbReference>
<dbReference type="Proteomes" id="UP001178148">
    <property type="component" value="Unassembled WGS sequence"/>
</dbReference>
<feature type="domain" description="Tryptophan synthase beta chain-like PALP" evidence="5">
    <location>
        <begin position="20"/>
        <end position="317"/>
    </location>
</feature>
<evidence type="ECO:0000313" key="7">
    <source>
        <dbReference type="Proteomes" id="UP001178148"/>
    </source>
</evidence>
<dbReference type="InterPro" id="IPR050147">
    <property type="entry name" value="Ser/Thr_Dehydratase"/>
</dbReference>
<gene>
    <name evidence="6" type="ORF">QS748_00365</name>
</gene>
<dbReference type="Pfam" id="PF00291">
    <property type="entry name" value="PALP"/>
    <property type="match status" value="1"/>
</dbReference>
<evidence type="ECO:0000259" key="5">
    <source>
        <dbReference type="Pfam" id="PF00291"/>
    </source>
</evidence>
<comment type="similarity">
    <text evidence="2">Belongs to the serine/threonine dehydratase family.</text>
</comment>
<dbReference type="PANTHER" id="PTHR48078">
    <property type="entry name" value="THREONINE DEHYDRATASE, MITOCHONDRIAL-RELATED"/>
    <property type="match status" value="1"/>
</dbReference>
<dbReference type="AlphaFoldDB" id="A0AA90NSL9"/>
<keyword evidence="4" id="KW-0456">Lyase</keyword>
<dbReference type="GO" id="GO:0006567">
    <property type="term" value="P:L-threonine catabolic process"/>
    <property type="evidence" value="ECO:0007669"/>
    <property type="project" value="TreeGrafter"/>
</dbReference>
<evidence type="ECO:0000256" key="2">
    <source>
        <dbReference type="ARBA" id="ARBA00010869"/>
    </source>
</evidence>
<comment type="caution">
    <text evidence="6">The sequence shown here is derived from an EMBL/GenBank/DDBJ whole genome shotgun (WGS) entry which is preliminary data.</text>
</comment>
<reference evidence="6 7" key="1">
    <citation type="journal article" date="2023" name="bioRxiv">
        <title>An intranuclear bacterial parasite of deep-sea mussels expresses apoptosis inhibitors acquired from its host.</title>
        <authorList>
            <person name="Gonzalez Porras M.A."/>
            <person name="Assie A."/>
            <person name="Tietjen M."/>
            <person name="Violette M."/>
            <person name="Kleiner M."/>
            <person name="Gruber-Vodicka H."/>
            <person name="Dubilier N."/>
            <person name="Leisch N."/>
        </authorList>
    </citation>
    <scope>NUCLEOTIDE SEQUENCE [LARGE SCALE GENOMIC DNA]</scope>
    <source>
        <strain evidence="6">IAP13</strain>
    </source>
</reference>
<organism evidence="6 7">
    <name type="scientific">Candidatus Endonucleibacter bathymodioli</name>
    <dbReference type="NCBI Taxonomy" id="539814"/>
    <lineage>
        <taxon>Bacteria</taxon>
        <taxon>Pseudomonadati</taxon>
        <taxon>Pseudomonadota</taxon>
        <taxon>Gammaproteobacteria</taxon>
        <taxon>Oceanospirillales</taxon>
        <taxon>Endozoicomonadaceae</taxon>
        <taxon>Candidatus Endonucleibacter</taxon>
    </lineage>
</organism>
<dbReference type="GO" id="GO:0004794">
    <property type="term" value="F:threonine deaminase activity"/>
    <property type="evidence" value="ECO:0007669"/>
    <property type="project" value="TreeGrafter"/>
</dbReference>
<dbReference type="GO" id="GO:0003941">
    <property type="term" value="F:L-serine ammonia-lyase activity"/>
    <property type="evidence" value="ECO:0007669"/>
    <property type="project" value="TreeGrafter"/>
</dbReference>
<keyword evidence="3" id="KW-0663">Pyridoxal phosphate</keyword>
<keyword evidence="7" id="KW-1185">Reference proteome</keyword>
<dbReference type="SUPFAM" id="SSF53686">
    <property type="entry name" value="Tryptophan synthase beta subunit-like PLP-dependent enzymes"/>
    <property type="match status" value="1"/>
</dbReference>
<protein>
    <submittedName>
        <fullName evidence="6">Threonine/serine dehydratase</fullName>
    </submittedName>
</protein>
<name>A0AA90NSL9_9GAMM</name>
<evidence type="ECO:0000256" key="1">
    <source>
        <dbReference type="ARBA" id="ARBA00001933"/>
    </source>
</evidence>
<dbReference type="GO" id="GO:0009097">
    <property type="term" value="P:isoleucine biosynthetic process"/>
    <property type="evidence" value="ECO:0007669"/>
    <property type="project" value="TreeGrafter"/>
</dbReference>
<dbReference type="FunFam" id="3.40.50.1100:FF:000005">
    <property type="entry name" value="Threonine dehydratase catabolic"/>
    <property type="match status" value="1"/>
</dbReference>
<evidence type="ECO:0000256" key="3">
    <source>
        <dbReference type="ARBA" id="ARBA00022898"/>
    </source>
</evidence>
<comment type="cofactor">
    <cofactor evidence="1">
        <name>pyridoxal 5'-phosphate</name>
        <dbReference type="ChEBI" id="CHEBI:597326"/>
    </cofactor>
</comment>
<dbReference type="EMBL" id="JASXSV010000001">
    <property type="protein sequence ID" value="MDP0587733.1"/>
    <property type="molecule type" value="Genomic_DNA"/>
</dbReference>
<dbReference type="GO" id="GO:0006565">
    <property type="term" value="P:L-serine catabolic process"/>
    <property type="evidence" value="ECO:0007669"/>
    <property type="project" value="TreeGrafter"/>
</dbReference>
<dbReference type="CDD" id="cd01562">
    <property type="entry name" value="Thr-dehyd"/>
    <property type="match status" value="1"/>
</dbReference>
<dbReference type="InterPro" id="IPR001926">
    <property type="entry name" value="TrpB-like_PALP"/>
</dbReference>
<dbReference type="InterPro" id="IPR036052">
    <property type="entry name" value="TrpB-like_PALP_sf"/>
</dbReference>
<dbReference type="PANTHER" id="PTHR48078:SF6">
    <property type="entry name" value="L-THREONINE DEHYDRATASE CATABOLIC TDCB"/>
    <property type="match status" value="1"/>
</dbReference>